<dbReference type="InterPro" id="IPR036412">
    <property type="entry name" value="HAD-like_sf"/>
</dbReference>
<evidence type="ECO:0000313" key="2">
    <source>
        <dbReference type="EMBL" id="QSP94010.1"/>
    </source>
</evidence>
<feature type="domain" description="FCP1 homology" evidence="1">
    <location>
        <begin position="13"/>
        <end position="90"/>
    </location>
</feature>
<organism evidence="2 3">
    <name type="scientific">Marinobacter salinisoli</name>
    <dbReference type="NCBI Taxonomy" id="2769486"/>
    <lineage>
        <taxon>Bacteria</taxon>
        <taxon>Pseudomonadati</taxon>
        <taxon>Pseudomonadota</taxon>
        <taxon>Gammaproteobacteria</taxon>
        <taxon>Pseudomonadales</taxon>
        <taxon>Marinobacteraceae</taxon>
        <taxon>Marinobacter</taxon>
    </lineage>
</organism>
<evidence type="ECO:0000313" key="3">
    <source>
        <dbReference type="Proteomes" id="UP000663555"/>
    </source>
</evidence>
<dbReference type="SUPFAM" id="SSF56784">
    <property type="entry name" value="HAD-like"/>
    <property type="match status" value="1"/>
</dbReference>
<dbReference type="Pfam" id="PF03031">
    <property type="entry name" value="NIF"/>
    <property type="match status" value="1"/>
</dbReference>
<reference evidence="2 3" key="1">
    <citation type="submission" date="2021-03" db="EMBL/GenBank/DDBJ databases">
        <title>Genome sequencing of Marinobacter sp. LPB0319.</title>
        <authorList>
            <person name="Kim J."/>
        </authorList>
    </citation>
    <scope>NUCLEOTIDE SEQUENCE [LARGE SCALE GENOMIC DNA]</scope>
    <source>
        <strain evidence="2 3">LPB0319</strain>
    </source>
</reference>
<dbReference type="InterPro" id="IPR004274">
    <property type="entry name" value="FCP1_dom"/>
</dbReference>
<sequence>MANVANRKMSKPLLCLDLEGTLVSNAVSQIPRPGLYFFLEEVASFCDLMIYTSVSDGRVENIRNLLVIEGVAPLWFTDLPVIRPETTLKPKAKCGREDAYLLDDQKAVIVPGEEDWWIPIEEFLPPYSEWDRGLMQALIEVRARLGSQRG</sequence>
<accession>A0ABX7MRG1</accession>
<name>A0ABX7MRG1_9GAMM</name>
<evidence type="ECO:0000259" key="1">
    <source>
        <dbReference type="Pfam" id="PF03031"/>
    </source>
</evidence>
<keyword evidence="3" id="KW-1185">Reference proteome</keyword>
<dbReference type="Proteomes" id="UP000663555">
    <property type="component" value="Chromosome"/>
</dbReference>
<dbReference type="InterPro" id="IPR023214">
    <property type="entry name" value="HAD_sf"/>
</dbReference>
<dbReference type="RefSeq" id="WP_206643232.1">
    <property type="nucleotide sequence ID" value="NZ_CP071247.1"/>
</dbReference>
<dbReference type="EMBL" id="CP071247">
    <property type="protein sequence ID" value="QSP94010.1"/>
    <property type="molecule type" value="Genomic_DNA"/>
</dbReference>
<proteinExistence type="predicted"/>
<protein>
    <recommendedName>
        <fullName evidence="1">FCP1 homology domain-containing protein</fullName>
    </recommendedName>
</protein>
<gene>
    <name evidence="2" type="ORF">LPB19_12505</name>
</gene>
<dbReference type="Gene3D" id="3.40.50.1000">
    <property type="entry name" value="HAD superfamily/HAD-like"/>
    <property type="match status" value="1"/>
</dbReference>